<protein>
    <submittedName>
        <fullName evidence="1">DUF3368 domain-containing protein</fullName>
    </submittedName>
</protein>
<dbReference type="InterPro" id="IPR021799">
    <property type="entry name" value="PIN-like_prokaryotic"/>
</dbReference>
<evidence type="ECO:0000313" key="1">
    <source>
        <dbReference type="EMBL" id="MDJ1172707.1"/>
    </source>
</evidence>
<comment type="caution">
    <text evidence="1">The sequence shown here is derived from an EMBL/GenBank/DDBJ whole genome shotgun (WGS) entry which is preliminary data.</text>
</comment>
<accession>A0ABT7B0K9</accession>
<dbReference type="RefSeq" id="WP_283765089.1">
    <property type="nucleotide sequence ID" value="NZ_JAQOSO010000003.1"/>
</dbReference>
<organism evidence="1 2">
    <name type="scientific">Roseofilum capinflatum BLCC-M114</name>
    <dbReference type="NCBI Taxonomy" id="3022440"/>
    <lineage>
        <taxon>Bacteria</taxon>
        <taxon>Bacillati</taxon>
        <taxon>Cyanobacteriota</taxon>
        <taxon>Cyanophyceae</taxon>
        <taxon>Desertifilales</taxon>
        <taxon>Desertifilaceae</taxon>
        <taxon>Roseofilum</taxon>
        <taxon>Roseofilum capinflatum</taxon>
    </lineage>
</organism>
<keyword evidence="2" id="KW-1185">Reference proteome</keyword>
<dbReference type="EMBL" id="JAQOSO010000003">
    <property type="protein sequence ID" value="MDJ1172707.1"/>
    <property type="molecule type" value="Genomic_DNA"/>
</dbReference>
<dbReference type="PANTHER" id="PTHR39550">
    <property type="entry name" value="SLL0658 PROTEIN"/>
    <property type="match status" value="1"/>
</dbReference>
<proteinExistence type="predicted"/>
<sequence>MIIISDTSVITSLAAISHLHLLPELYDRLIIPEAVYRELVAIEPPVPGAVEVKTVPWLEVRQVTNNEEVVRLQEEVRLDPGESEAIALALELKADLLLIDERSGRAEAHRLGLRITGLLGMLVEAKQKNLLSSVKPLMDDLIARSQFRISPALYRQILGMVAETDDRQNTE</sequence>
<dbReference type="Pfam" id="PF11848">
    <property type="entry name" value="DUF3368"/>
    <property type="match status" value="1"/>
</dbReference>
<name>A0ABT7B0K9_9CYAN</name>
<dbReference type="PANTHER" id="PTHR39550:SF1">
    <property type="entry name" value="SLL0658 PROTEIN"/>
    <property type="match status" value="1"/>
</dbReference>
<reference evidence="1 2" key="1">
    <citation type="submission" date="2023-01" db="EMBL/GenBank/DDBJ databases">
        <title>Novel diversity within Roseofilum (Cyanobacteria; Desertifilaceae) from marine benthic mats with descriptions of four novel species.</title>
        <authorList>
            <person name="Wang Y."/>
            <person name="Berthold D.E."/>
            <person name="Hu J."/>
            <person name="Lefler F.W."/>
            <person name="Laughinghouse H.D. IV."/>
        </authorList>
    </citation>
    <scope>NUCLEOTIDE SEQUENCE [LARGE SCALE GENOMIC DNA]</scope>
    <source>
        <strain evidence="1 2">BLCC-M114</strain>
    </source>
</reference>
<dbReference type="Proteomes" id="UP001235849">
    <property type="component" value="Unassembled WGS sequence"/>
</dbReference>
<evidence type="ECO:0000313" key="2">
    <source>
        <dbReference type="Proteomes" id="UP001235849"/>
    </source>
</evidence>
<gene>
    <name evidence="1" type="ORF">PMG25_01205</name>
</gene>